<evidence type="ECO:0000313" key="3">
    <source>
        <dbReference type="Proteomes" id="UP001596432"/>
    </source>
</evidence>
<dbReference type="InterPro" id="IPR011042">
    <property type="entry name" value="6-blade_b-propeller_TolB-like"/>
</dbReference>
<protein>
    <submittedName>
        <fullName evidence="2">Aryl-sulfate sulfotransferase</fullName>
    </submittedName>
</protein>
<dbReference type="RefSeq" id="WP_274323302.1">
    <property type="nucleotide sequence ID" value="NZ_CP118158.1"/>
</dbReference>
<keyword evidence="1" id="KW-0472">Membrane</keyword>
<feature type="transmembrane region" description="Helical" evidence="1">
    <location>
        <begin position="403"/>
        <end position="423"/>
    </location>
</feature>
<dbReference type="GeneID" id="78822568"/>
<proteinExistence type="predicted"/>
<dbReference type="AlphaFoldDB" id="A0ABD5Y4C1"/>
<dbReference type="InterPro" id="IPR010262">
    <property type="entry name" value="Arylsulfotransferase_bact"/>
</dbReference>
<evidence type="ECO:0000313" key="2">
    <source>
        <dbReference type="EMBL" id="MFC7142233.1"/>
    </source>
</evidence>
<gene>
    <name evidence="2" type="ORF">ACFQMA_20640</name>
</gene>
<accession>A0ABD5Y4C1</accession>
<dbReference type="Pfam" id="PF05935">
    <property type="entry name" value="Arylsulfotrans"/>
    <property type="match status" value="1"/>
</dbReference>
<dbReference type="Proteomes" id="UP001596432">
    <property type="component" value="Unassembled WGS sequence"/>
</dbReference>
<dbReference type="Gene3D" id="2.120.10.30">
    <property type="entry name" value="TolB, C-terminal domain"/>
    <property type="match status" value="1"/>
</dbReference>
<feature type="transmembrane region" description="Helical" evidence="1">
    <location>
        <begin position="14"/>
        <end position="35"/>
    </location>
</feature>
<dbReference type="SUPFAM" id="SSF101898">
    <property type="entry name" value="NHL repeat"/>
    <property type="match status" value="1"/>
</dbReference>
<name>A0ABD5Y4C1_9EURY</name>
<comment type="caution">
    <text evidence="2">The sequence shown here is derived from an EMBL/GenBank/DDBJ whole genome shotgun (WGS) entry which is preliminary data.</text>
</comment>
<keyword evidence="3" id="KW-1185">Reference proteome</keyword>
<organism evidence="2 3">
    <name type="scientific">Halosimplex aquaticum</name>
    <dbReference type="NCBI Taxonomy" id="3026162"/>
    <lineage>
        <taxon>Archaea</taxon>
        <taxon>Methanobacteriati</taxon>
        <taxon>Methanobacteriota</taxon>
        <taxon>Stenosarchaea group</taxon>
        <taxon>Halobacteria</taxon>
        <taxon>Halobacteriales</taxon>
        <taxon>Haloarculaceae</taxon>
        <taxon>Halosimplex</taxon>
    </lineage>
</organism>
<keyword evidence="1" id="KW-0812">Transmembrane</keyword>
<sequence>MSRSVLRSRTRLGVLRRIAAVAVVVTVALLAYSFVGTAIGDDGRQATGERDRPLVAAIDGTGPGQIVAFGASGEVVHRNRSLWLYHDVDPSPRGSQTVTYVASGPAASRHCARDTCIENVVRRVNLTTGEGTVLHTWKGSLNGSAQFHDVDRIDESTLLVADISFPDRVFAVNTTTDEVVWEWRVSEAYEPSSGGNYPGDWTHVNDVEYLPDGRVMVSLRNQDQVVFIEPGEGLQEDWTLGADGDHGVLYEAHNPDYIPAERGGPAVLVADSENNRIVEYARRNGSWVRTWTWSDGRLQWPRDADRLPNGNTLVVDSHGERIVSVAPSGEVAWSKPFPDGGYDAELLGTGDESAGGPSATRAGLESRSRQITNPRVLAVSLVPPLVLHGALFALPAWTSAFDATVLLAAGALVTVWLVVEVAVRTRRRYRKR</sequence>
<reference evidence="2 3" key="1">
    <citation type="journal article" date="2019" name="Int. J. Syst. Evol. Microbiol.">
        <title>The Global Catalogue of Microorganisms (GCM) 10K type strain sequencing project: providing services to taxonomists for standard genome sequencing and annotation.</title>
        <authorList>
            <consortium name="The Broad Institute Genomics Platform"/>
            <consortium name="The Broad Institute Genome Sequencing Center for Infectious Disease"/>
            <person name="Wu L."/>
            <person name="Ma J."/>
        </authorList>
    </citation>
    <scope>NUCLEOTIDE SEQUENCE [LARGE SCALE GENOMIC DNA]</scope>
    <source>
        <strain evidence="2 3">XZYJT29</strain>
    </source>
</reference>
<evidence type="ECO:0000256" key="1">
    <source>
        <dbReference type="SAM" id="Phobius"/>
    </source>
</evidence>
<keyword evidence="1" id="KW-1133">Transmembrane helix</keyword>
<dbReference type="EMBL" id="JBHTAS010000001">
    <property type="protein sequence ID" value="MFC7142233.1"/>
    <property type="molecule type" value="Genomic_DNA"/>
</dbReference>